<evidence type="ECO:0000313" key="20">
    <source>
        <dbReference type="Proteomes" id="UP000295129"/>
    </source>
</evidence>
<feature type="signal peptide" evidence="17">
    <location>
        <begin position="1"/>
        <end position="30"/>
    </location>
</feature>
<evidence type="ECO:0000256" key="7">
    <source>
        <dbReference type="ARBA" id="ARBA00022729"/>
    </source>
</evidence>
<dbReference type="InterPro" id="IPR036942">
    <property type="entry name" value="Beta-barrel_TonB_sf"/>
</dbReference>
<feature type="domain" description="Secretin/TonB short N-terminal" evidence="18">
    <location>
        <begin position="57"/>
        <end position="108"/>
    </location>
</feature>
<evidence type="ECO:0000256" key="1">
    <source>
        <dbReference type="ARBA" id="ARBA00004571"/>
    </source>
</evidence>
<dbReference type="GO" id="GO:0009279">
    <property type="term" value="C:cell outer membrane"/>
    <property type="evidence" value="ECO:0007669"/>
    <property type="project" value="UniProtKB-SubCell"/>
</dbReference>
<dbReference type="CDD" id="cd01347">
    <property type="entry name" value="ligand_gated_channel"/>
    <property type="match status" value="1"/>
</dbReference>
<proteinExistence type="inferred from homology"/>
<dbReference type="SUPFAM" id="SSF56935">
    <property type="entry name" value="Porins"/>
    <property type="match status" value="1"/>
</dbReference>
<dbReference type="PANTHER" id="PTHR32552:SF82">
    <property type="entry name" value="FCUA PROTEIN"/>
    <property type="match status" value="1"/>
</dbReference>
<dbReference type="Pfam" id="PF07715">
    <property type="entry name" value="Plug"/>
    <property type="match status" value="1"/>
</dbReference>
<reference evidence="19 20" key="1">
    <citation type="submission" date="2019-03" db="EMBL/GenBank/DDBJ databases">
        <title>Genomic Encyclopedia of Type Strains, Phase IV (KMG-IV): sequencing the most valuable type-strain genomes for metagenomic binning, comparative biology and taxonomic classification.</title>
        <authorList>
            <person name="Goeker M."/>
        </authorList>
    </citation>
    <scope>NUCLEOTIDE SEQUENCE [LARGE SCALE GENOMIC DNA]</scope>
    <source>
        <strain evidence="19 20">DSM 12121</strain>
    </source>
</reference>
<feature type="chain" id="PRO_5020285875" evidence="17">
    <location>
        <begin position="31"/>
        <end position="800"/>
    </location>
</feature>
<evidence type="ECO:0000256" key="6">
    <source>
        <dbReference type="ARBA" id="ARBA00022692"/>
    </source>
</evidence>
<dbReference type="PROSITE" id="PS01156">
    <property type="entry name" value="TONB_DEPENDENT_REC_2"/>
    <property type="match status" value="1"/>
</dbReference>
<keyword evidence="12 19" id="KW-0675">Receptor</keyword>
<evidence type="ECO:0000256" key="16">
    <source>
        <dbReference type="RuleBase" id="RU003357"/>
    </source>
</evidence>
<dbReference type="GO" id="GO:0015344">
    <property type="term" value="F:siderophore uptake transmembrane transporter activity"/>
    <property type="evidence" value="ECO:0007669"/>
    <property type="project" value="TreeGrafter"/>
</dbReference>
<dbReference type="NCBIfam" id="TIGR01783">
    <property type="entry name" value="TonB-siderophor"/>
    <property type="match status" value="1"/>
</dbReference>
<keyword evidence="9" id="KW-0406">Ion transport</keyword>
<evidence type="ECO:0000256" key="9">
    <source>
        <dbReference type="ARBA" id="ARBA00023065"/>
    </source>
</evidence>
<feature type="short sequence motif" description="TonB C-terminal box" evidence="15">
    <location>
        <begin position="783"/>
        <end position="800"/>
    </location>
</feature>
<evidence type="ECO:0000256" key="5">
    <source>
        <dbReference type="ARBA" id="ARBA00022496"/>
    </source>
</evidence>
<evidence type="ECO:0000256" key="13">
    <source>
        <dbReference type="ARBA" id="ARBA00023237"/>
    </source>
</evidence>
<evidence type="ECO:0000256" key="8">
    <source>
        <dbReference type="ARBA" id="ARBA00023004"/>
    </source>
</evidence>
<evidence type="ECO:0000313" key="19">
    <source>
        <dbReference type="EMBL" id="TDN53706.1"/>
    </source>
</evidence>
<evidence type="ECO:0000256" key="10">
    <source>
        <dbReference type="ARBA" id="ARBA00023077"/>
    </source>
</evidence>
<dbReference type="InterPro" id="IPR011662">
    <property type="entry name" value="Secretin/TonB_short_N"/>
</dbReference>
<keyword evidence="11 14" id="KW-0472">Membrane</keyword>
<evidence type="ECO:0000256" key="4">
    <source>
        <dbReference type="ARBA" id="ARBA00022452"/>
    </source>
</evidence>
<dbReference type="GO" id="GO:0015891">
    <property type="term" value="P:siderophore transport"/>
    <property type="evidence" value="ECO:0007669"/>
    <property type="project" value="InterPro"/>
</dbReference>
<keyword evidence="10 16" id="KW-0798">TonB box</keyword>
<dbReference type="Proteomes" id="UP000295129">
    <property type="component" value="Unassembled WGS sequence"/>
</dbReference>
<dbReference type="PROSITE" id="PS52016">
    <property type="entry name" value="TONB_DEPENDENT_REC_3"/>
    <property type="match status" value="1"/>
</dbReference>
<keyword evidence="4 14" id="KW-1134">Transmembrane beta strand</keyword>
<dbReference type="InterPro" id="IPR010917">
    <property type="entry name" value="TonB_rcpt_CS"/>
</dbReference>
<dbReference type="InterPro" id="IPR039426">
    <property type="entry name" value="TonB-dep_rcpt-like"/>
</dbReference>
<comment type="caution">
    <text evidence="19">The sequence shown here is derived from an EMBL/GenBank/DDBJ whole genome shotgun (WGS) entry which is preliminary data.</text>
</comment>
<sequence length="800" mass="85274">MARSSSLLPRAALRLSTLAAGVLLACAAHAQTAPVRFDQAAEPLDRALNEAARRAGVQVFFASDITAGRRAPALRGDYTPREALERLLAGSGLRLQARDERTFTVEIAPSSSNGATALATVTVNASADASAAGLPPNFAGNQVARGGRVGLLGNRDIMETPFNTTAYTAELIQDQQARSVADVLLNDPSVRTARGFGNFQELYVIRGFPVYSDDMMYNGLYGLLPRQYVATEFLERVEVFRGANTFLNGAAPGGSGIGGAVNLLPKRAPNDPLTQITVGVESGGQAFVAADVARRFGPDNRLGVRINAARRDGDTAVDKESRELDMFSIGLDYRGDSFRLSADAGYQYQRFDEPRPSVTPTGAIPSVPDAEDNYAQPWTYSQERGTFGTFRAEFDFSSSVTAWLAAGMRVGREKNVLANPRSTADGVLSGSRFDNAREDIVRTGEVGMRGSTRTGSISHAWAVSASRYSLDSSNAFASGGPLPSNLYNPVELPMPAVASSGDLSSPRTTDRTTASGISIADTLGFMDDSLLLTLGIRSQNLETKAYDNVTGARGASYDKSAISPMVGVVYKLTPQFSAYANYIEGLQKGETAGTSSATPGRVLSPYRSKQGEIGLKYDGGKLGGAVAIFQTARPFGADKDGEFQEAGEQRNRGLEITAYGEPINGLRVLGGVTFLNAEQRKTGDSATEGKRAIGVPSTQLNLGTEWEVPGVPGLSLNARAIHTSSQYASANNAYKIPSWTRYDLGARYLTTLGGQVVTFRARVDNVTNKDYWASTGGYPNSYYLVQGAPRTFVLSATVDF</sequence>
<dbReference type="EMBL" id="SNVV01000004">
    <property type="protein sequence ID" value="TDN53706.1"/>
    <property type="molecule type" value="Genomic_DNA"/>
</dbReference>
<dbReference type="InterPro" id="IPR000531">
    <property type="entry name" value="Beta-barrel_TonB"/>
</dbReference>
<gene>
    <name evidence="19" type="ORF">C7389_10459</name>
</gene>
<dbReference type="Pfam" id="PF07660">
    <property type="entry name" value="STN"/>
    <property type="match status" value="1"/>
</dbReference>
<evidence type="ECO:0000256" key="11">
    <source>
        <dbReference type="ARBA" id="ARBA00023136"/>
    </source>
</evidence>
<dbReference type="InterPro" id="IPR012910">
    <property type="entry name" value="Plug_dom"/>
</dbReference>
<name>A0A4R6E6Y2_9RHOO</name>
<keyword evidence="8" id="KW-0408">Iron</keyword>
<dbReference type="Gene3D" id="2.40.170.20">
    <property type="entry name" value="TonB-dependent receptor, beta-barrel domain"/>
    <property type="match status" value="1"/>
</dbReference>
<evidence type="ECO:0000256" key="17">
    <source>
        <dbReference type="SAM" id="SignalP"/>
    </source>
</evidence>
<dbReference type="Pfam" id="PF00593">
    <property type="entry name" value="TonB_dep_Rec_b-barrel"/>
    <property type="match status" value="1"/>
</dbReference>
<keyword evidence="3 14" id="KW-0813">Transport</keyword>
<dbReference type="Gene3D" id="2.170.130.10">
    <property type="entry name" value="TonB-dependent receptor, plug domain"/>
    <property type="match status" value="1"/>
</dbReference>
<dbReference type="InterPro" id="IPR010105">
    <property type="entry name" value="TonB_sidphr_rcpt"/>
</dbReference>
<keyword evidence="7 17" id="KW-0732">Signal</keyword>
<dbReference type="AlphaFoldDB" id="A0A4R6E6Y2"/>
<keyword evidence="13 14" id="KW-0998">Cell outer membrane</keyword>
<evidence type="ECO:0000256" key="12">
    <source>
        <dbReference type="ARBA" id="ARBA00023170"/>
    </source>
</evidence>
<evidence type="ECO:0000256" key="15">
    <source>
        <dbReference type="PROSITE-ProRule" id="PRU10144"/>
    </source>
</evidence>
<protein>
    <submittedName>
        <fullName evidence="19">Iron complex outermembrane receptor protein</fullName>
    </submittedName>
</protein>
<accession>A0A4R6E6Y2</accession>
<dbReference type="RefSeq" id="WP_133589445.1">
    <property type="nucleotide sequence ID" value="NZ_SNVV01000004.1"/>
</dbReference>
<keyword evidence="5" id="KW-0410">Iron transport</keyword>
<evidence type="ECO:0000259" key="18">
    <source>
        <dbReference type="SMART" id="SM00965"/>
    </source>
</evidence>
<evidence type="ECO:0000256" key="2">
    <source>
        <dbReference type="ARBA" id="ARBA00009810"/>
    </source>
</evidence>
<dbReference type="PANTHER" id="PTHR32552">
    <property type="entry name" value="FERRICHROME IRON RECEPTOR-RELATED"/>
    <property type="match status" value="1"/>
</dbReference>
<dbReference type="InterPro" id="IPR037066">
    <property type="entry name" value="Plug_dom_sf"/>
</dbReference>
<dbReference type="SMART" id="SM00965">
    <property type="entry name" value="STN"/>
    <property type="match status" value="1"/>
</dbReference>
<comment type="subcellular location">
    <subcellularLocation>
        <location evidence="1 14">Cell outer membrane</location>
        <topology evidence="1 14">Multi-pass membrane protein</topology>
    </subcellularLocation>
</comment>
<dbReference type="Gene3D" id="3.55.50.30">
    <property type="match status" value="1"/>
</dbReference>
<evidence type="ECO:0000256" key="3">
    <source>
        <dbReference type="ARBA" id="ARBA00022448"/>
    </source>
</evidence>
<dbReference type="GO" id="GO:0038023">
    <property type="term" value="F:signaling receptor activity"/>
    <property type="evidence" value="ECO:0007669"/>
    <property type="project" value="InterPro"/>
</dbReference>
<dbReference type="OrthoDB" id="8732650at2"/>
<dbReference type="PROSITE" id="PS51257">
    <property type="entry name" value="PROKAR_LIPOPROTEIN"/>
    <property type="match status" value="1"/>
</dbReference>
<keyword evidence="20" id="KW-1185">Reference proteome</keyword>
<comment type="similarity">
    <text evidence="2 14 16">Belongs to the TonB-dependent receptor family.</text>
</comment>
<evidence type="ECO:0000256" key="14">
    <source>
        <dbReference type="PROSITE-ProRule" id="PRU01360"/>
    </source>
</evidence>
<keyword evidence="6 14" id="KW-0812">Transmembrane</keyword>
<organism evidence="19 20">
    <name type="scientific">Azoarcus indigens</name>
    <dbReference type="NCBI Taxonomy" id="29545"/>
    <lineage>
        <taxon>Bacteria</taxon>
        <taxon>Pseudomonadati</taxon>
        <taxon>Pseudomonadota</taxon>
        <taxon>Betaproteobacteria</taxon>
        <taxon>Rhodocyclales</taxon>
        <taxon>Zoogloeaceae</taxon>
        <taxon>Azoarcus</taxon>
    </lineage>
</organism>